<comment type="caution">
    <text evidence="1">The sequence shown here is derived from an EMBL/GenBank/DDBJ whole genome shotgun (WGS) entry which is preliminary data.</text>
</comment>
<accession>A0A834TI73</accession>
<name>A0A834TI73_9FABA</name>
<evidence type="ECO:0000313" key="1">
    <source>
        <dbReference type="EMBL" id="KAF7821687.1"/>
    </source>
</evidence>
<dbReference type="OrthoDB" id="850882at2759"/>
<gene>
    <name evidence="1" type="ORF">G2W53_027142</name>
</gene>
<dbReference type="AlphaFoldDB" id="A0A834TI73"/>
<protein>
    <submittedName>
        <fullName evidence="1">Transposon Ty3-I Gag-Pol polyprotein</fullName>
    </submittedName>
</protein>
<evidence type="ECO:0000313" key="2">
    <source>
        <dbReference type="Proteomes" id="UP000634136"/>
    </source>
</evidence>
<dbReference type="EMBL" id="JAAIUW010000008">
    <property type="protein sequence ID" value="KAF7821687.1"/>
    <property type="molecule type" value="Genomic_DNA"/>
</dbReference>
<organism evidence="1 2">
    <name type="scientific">Senna tora</name>
    <dbReference type="NCBI Taxonomy" id="362788"/>
    <lineage>
        <taxon>Eukaryota</taxon>
        <taxon>Viridiplantae</taxon>
        <taxon>Streptophyta</taxon>
        <taxon>Embryophyta</taxon>
        <taxon>Tracheophyta</taxon>
        <taxon>Spermatophyta</taxon>
        <taxon>Magnoliopsida</taxon>
        <taxon>eudicotyledons</taxon>
        <taxon>Gunneridae</taxon>
        <taxon>Pentapetalae</taxon>
        <taxon>rosids</taxon>
        <taxon>fabids</taxon>
        <taxon>Fabales</taxon>
        <taxon>Fabaceae</taxon>
        <taxon>Caesalpinioideae</taxon>
        <taxon>Cassia clade</taxon>
        <taxon>Senna</taxon>
    </lineage>
</organism>
<keyword evidence="2" id="KW-1185">Reference proteome</keyword>
<sequence length="79" mass="8806">MANTGDDSNGDKNPKNSDITLIALQQQIEHMNVVVGDIRDRANVQEDREATMARFLNGLNNDIADIVDLHHYVELEDSA</sequence>
<dbReference type="Proteomes" id="UP000634136">
    <property type="component" value="Unassembled WGS sequence"/>
</dbReference>
<proteinExistence type="predicted"/>
<reference evidence="1" key="1">
    <citation type="submission" date="2020-09" db="EMBL/GenBank/DDBJ databases">
        <title>Genome-Enabled Discovery of Anthraquinone Biosynthesis in Senna tora.</title>
        <authorList>
            <person name="Kang S.-H."/>
            <person name="Pandey R.P."/>
            <person name="Lee C.-M."/>
            <person name="Sim J.-S."/>
            <person name="Jeong J.-T."/>
            <person name="Choi B.-S."/>
            <person name="Jung M."/>
            <person name="Ginzburg D."/>
            <person name="Zhao K."/>
            <person name="Won S.Y."/>
            <person name="Oh T.-J."/>
            <person name="Yu Y."/>
            <person name="Kim N.-H."/>
            <person name="Lee O.R."/>
            <person name="Lee T.-H."/>
            <person name="Bashyal P."/>
            <person name="Kim T.-S."/>
            <person name="Lee W.-H."/>
            <person name="Kawkins C."/>
            <person name="Kim C.-K."/>
            <person name="Kim J.S."/>
            <person name="Ahn B.O."/>
            <person name="Rhee S.Y."/>
            <person name="Sohng J.K."/>
        </authorList>
    </citation>
    <scope>NUCLEOTIDE SEQUENCE</scope>
    <source>
        <tissue evidence="1">Leaf</tissue>
    </source>
</reference>